<evidence type="ECO:0000256" key="6">
    <source>
        <dbReference type="ARBA" id="ARBA00022989"/>
    </source>
</evidence>
<keyword evidence="6 8" id="KW-1133">Transmembrane helix</keyword>
<keyword evidence="10" id="KW-1185">Reference proteome</keyword>
<feature type="transmembrane region" description="Helical" evidence="8">
    <location>
        <begin position="262"/>
        <end position="282"/>
    </location>
</feature>
<proteinExistence type="inferred from homology"/>
<feature type="transmembrane region" description="Helical" evidence="8">
    <location>
        <begin position="230"/>
        <end position="250"/>
    </location>
</feature>
<feature type="transmembrane region" description="Helical" evidence="8">
    <location>
        <begin position="446"/>
        <end position="465"/>
    </location>
</feature>
<feature type="transmembrane region" description="Helical" evidence="8">
    <location>
        <begin position="49"/>
        <end position="69"/>
    </location>
</feature>
<feature type="transmembrane region" description="Helical" evidence="8">
    <location>
        <begin position="190"/>
        <end position="210"/>
    </location>
</feature>
<evidence type="ECO:0000256" key="7">
    <source>
        <dbReference type="ARBA" id="ARBA00023136"/>
    </source>
</evidence>
<evidence type="ECO:0000256" key="4">
    <source>
        <dbReference type="ARBA" id="ARBA00022475"/>
    </source>
</evidence>
<feature type="transmembrane region" description="Helical" evidence="8">
    <location>
        <begin position="89"/>
        <end position="110"/>
    </location>
</feature>
<comment type="caution">
    <text evidence="9">The sequence shown here is derived from an EMBL/GenBank/DDBJ whole genome shotgun (WGS) entry which is preliminary data.</text>
</comment>
<evidence type="ECO:0000313" key="9">
    <source>
        <dbReference type="EMBL" id="GLI56289.1"/>
    </source>
</evidence>
<feature type="transmembrane region" description="Helical" evidence="8">
    <location>
        <begin position="145"/>
        <end position="163"/>
    </location>
</feature>
<dbReference type="Pfam" id="PF02028">
    <property type="entry name" value="BCCT"/>
    <property type="match status" value="1"/>
</dbReference>
<reference evidence="9" key="1">
    <citation type="submission" date="2022-12" db="EMBL/GenBank/DDBJ databases">
        <title>Reference genome sequencing for broad-spectrum identification of bacterial and archaeal isolates by mass spectrometry.</title>
        <authorList>
            <person name="Sekiguchi Y."/>
            <person name="Tourlousse D.M."/>
        </authorList>
    </citation>
    <scope>NUCLEOTIDE SEQUENCE</scope>
    <source>
        <strain evidence="9">10succ1</strain>
    </source>
</reference>
<comment type="similarity">
    <text evidence="2">Belongs to the BCCT transporter (TC 2.A.15) family.</text>
</comment>
<accession>A0A9W6GJG3</accession>
<keyword evidence="5 8" id="KW-0812">Transmembrane</keyword>
<feature type="transmembrane region" description="Helical" evidence="8">
    <location>
        <begin position="12"/>
        <end position="29"/>
    </location>
</feature>
<keyword evidence="4" id="KW-1003">Cell membrane</keyword>
<dbReference type="EMBL" id="BSDY01000007">
    <property type="protein sequence ID" value="GLI56289.1"/>
    <property type="molecule type" value="Genomic_DNA"/>
</dbReference>
<dbReference type="Proteomes" id="UP001144471">
    <property type="component" value="Unassembled WGS sequence"/>
</dbReference>
<gene>
    <name evidence="9" type="ORF">PM10SUCC1_18030</name>
</gene>
<comment type="subcellular location">
    <subcellularLocation>
        <location evidence="1">Cell membrane</location>
        <topology evidence="1">Multi-pass membrane protein</topology>
    </subcellularLocation>
</comment>
<dbReference type="RefSeq" id="WP_281835342.1">
    <property type="nucleotide sequence ID" value="NZ_BSDY01000007.1"/>
</dbReference>
<keyword evidence="7 8" id="KW-0472">Membrane</keyword>
<keyword evidence="3" id="KW-0813">Transport</keyword>
<feature type="transmembrane region" description="Helical" evidence="8">
    <location>
        <begin position="347"/>
        <end position="370"/>
    </location>
</feature>
<organism evidence="9 10">
    <name type="scientific">Propionigenium maris DSM 9537</name>
    <dbReference type="NCBI Taxonomy" id="1123000"/>
    <lineage>
        <taxon>Bacteria</taxon>
        <taxon>Fusobacteriati</taxon>
        <taxon>Fusobacteriota</taxon>
        <taxon>Fusobacteriia</taxon>
        <taxon>Fusobacteriales</taxon>
        <taxon>Fusobacteriaceae</taxon>
        <taxon>Propionigenium</taxon>
    </lineage>
</organism>
<feature type="transmembrane region" description="Helical" evidence="8">
    <location>
        <begin position="477"/>
        <end position="495"/>
    </location>
</feature>
<evidence type="ECO:0000256" key="3">
    <source>
        <dbReference type="ARBA" id="ARBA00022448"/>
    </source>
</evidence>
<dbReference type="PANTHER" id="PTHR30047">
    <property type="entry name" value="HIGH-AFFINITY CHOLINE TRANSPORT PROTEIN-RELATED"/>
    <property type="match status" value="1"/>
</dbReference>
<dbReference type="GO" id="GO:0022857">
    <property type="term" value="F:transmembrane transporter activity"/>
    <property type="evidence" value="ECO:0007669"/>
    <property type="project" value="InterPro"/>
</dbReference>
<sequence>MDVKQVKIDKTVFFGAILALLAVALPIIMMPEKSGEVLNAINNAVITKFGSFFILFGLFCLVFCFWISFSRYGRVVLGDEGEKPEFSNFSWAAMLFCAGVGAGVVYWGVIEWVYYYKAPPLGIEKGSWQAAEMAAAYGLFHWGPMAWAIYSVTSCAVGYIIFVRKGNVLKLSEACRGLLGNKVDGILGKLIDISFVFGIVGGVATSLGLGSPLVTAGLSRVFGIQETPGLQIGILLLVTLIFGISAYSGLKKGIKVLSDLNVVLALGIISFVFLVGNTAFMIEMGTTSVGLMATNFLRMSTWLDPAGKSMFPQYWTVFYWAWWAAYAPFLGMFIARISKGRTIKQMVMGSLLYGSSGCFLFFAILGNYGLDLQLSGRMDVVAVLDKLGGPQTIISILETLPMGKLVIFLVVVLSVTFMATSYDSASYILAANSQTKVADGGEPIRWLRLVWAFSLALIPVGFILLGSPLKTLQTASLVFGIPVCIVVVMAGFSFIKMVKADIREGKLDQKSVLREFSDVLEEVNASDKLEEKELSVEMSQS</sequence>
<evidence type="ECO:0000256" key="5">
    <source>
        <dbReference type="ARBA" id="ARBA00022692"/>
    </source>
</evidence>
<evidence type="ECO:0000256" key="2">
    <source>
        <dbReference type="ARBA" id="ARBA00005658"/>
    </source>
</evidence>
<protein>
    <submittedName>
        <fullName evidence="9">Choline transporter BetT</fullName>
    </submittedName>
</protein>
<evidence type="ECO:0000313" key="10">
    <source>
        <dbReference type="Proteomes" id="UP001144471"/>
    </source>
</evidence>
<feature type="transmembrane region" description="Helical" evidence="8">
    <location>
        <begin position="317"/>
        <end position="335"/>
    </location>
</feature>
<dbReference type="InterPro" id="IPR000060">
    <property type="entry name" value="BCCT_transptr"/>
</dbReference>
<evidence type="ECO:0000256" key="8">
    <source>
        <dbReference type="SAM" id="Phobius"/>
    </source>
</evidence>
<dbReference type="AlphaFoldDB" id="A0A9W6GJG3"/>
<dbReference type="GO" id="GO:0005886">
    <property type="term" value="C:plasma membrane"/>
    <property type="evidence" value="ECO:0007669"/>
    <property type="project" value="UniProtKB-SubCell"/>
</dbReference>
<dbReference type="PANTHER" id="PTHR30047:SF7">
    <property type="entry name" value="HIGH-AFFINITY CHOLINE TRANSPORT PROTEIN"/>
    <property type="match status" value="1"/>
</dbReference>
<evidence type="ECO:0000256" key="1">
    <source>
        <dbReference type="ARBA" id="ARBA00004651"/>
    </source>
</evidence>
<feature type="transmembrane region" description="Helical" evidence="8">
    <location>
        <begin position="405"/>
        <end position="425"/>
    </location>
</feature>
<name>A0A9W6GJG3_9FUSO</name>
<dbReference type="NCBIfam" id="TIGR00842">
    <property type="entry name" value="bcct"/>
    <property type="match status" value="1"/>
</dbReference>